<dbReference type="SUPFAM" id="SSF56349">
    <property type="entry name" value="DNA breaking-rejoining enzymes"/>
    <property type="match status" value="1"/>
</dbReference>
<dbReference type="InterPro" id="IPR010998">
    <property type="entry name" value="Integrase_recombinase_N"/>
</dbReference>
<protein>
    <submittedName>
        <fullName evidence="5">Tyrosine recombinase XerC</fullName>
    </submittedName>
</protein>
<evidence type="ECO:0000256" key="3">
    <source>
        <dbReference type="ARBA" id="ARBA00023125"/>
    </source>
</evidence>
<dbReference type="GO" id="GO:0003677">
    <property type="term" value="F:DNA binding"/>
    <property type="evidence" value="ECO:0007669"/>
    <property type="project" value="UniProtKB-KW"/>
</dbReference>
<evidence type="ECO:0000313" key="5">
    <source>
        <dbReference type="EMBL" id="ARP21823.1"/>
    </source>
</evidence>
<gene>
    <name evidence="5" type="primary">xerC</name>
    <name evidence="5" type="ORF">K05K4_51210</name>
</gene>
<dbReference type="EMBL" id="CP017904">
    <property type="protein sequence ID" value="ARP21823.1"/>
    <property type="molecule type" value="Genomic_DNA"/>
</dbReference>
<dbReference type="Gene3D" id="1.10.443.10">
    <property type="entry name" value="Intergrase catalytic core"/>
    <property type="match status" value="1"/>
</dbReference>
<name>A0A1W6U192_VIBAL</name>
<dbReference type="GO" id="GO:0006310">
    <property type="term" value="P:DNA recombination"/>
    <property type="evidence" value="ECO:0007669"/>
    <property type="project" value="UniProtKB-KW"/>
</dbReference>
<dbReference type="GO" id="GO:0005737">
    <property type="term" value="C:cytoplasm"/>
    <property type="evidence" value="ECO:0007669"/>
    <property type="project" value="UniProtKB-SubCell"/>
</dbReference>
<evidence type="ECO:0000256" key="2">
    <source>
        <dbReference type="ARBA" id="ARBA00022908"/>
    </source>
</evidence>
<geneLocation type="plasmid" evidence="5">
    <name>pL289</name>
</geneLocation>
<dbReference type="GO" id="GO:0015074">
    <property type="term" value="P:DNA integration"/>
    <property type="evidence" value="ECO:0007669"/>
    <property type="project" value="UniProtKB-KW"/>
</dbReference>
<keyword evidence="3" id="KW-0238">DNA-binding</keyword>
<keyword evidence="4" id="KW-0233">DNA recombination</keyword>
<proteinExistence type="predicted"/>
<dbReference type="InterPro" id="IPR013762">
    <property type="entry name" value="Integrase-like_cat_sf"/>
</dbReference>
<keyword evidence="2" id="KW-0229">DNA integration</keyword>
<dbReference type="InterPro" id="IPR011010">
    <property type="entry name" value="DNA_brk_join_enz"/>
</dbReference>
<accession>A0A1W6U192</accession>
<dbReference type="CDD" id="cd00397">
    <property type="entry name" value="DNA_BRE_C"/>
    <property type="match status" value="1"/>
</dbReference>
<dbReference type="InterPro" id="IPR050090">
    <property type="entry name" value="Tyrosine_recombinase_XerCD"/>
</dbReference>
<evidence type="ECO:0000256" key="4">
    <source>
        <dbReference type="ARBA" id="ARBA00023172"/>
    </source>
</evidence>
<dbReference type="PROSITE" id="PS51898">
    <property type="entry name" value="TYR_RECOMBINASE"/>
    <property type="match status" value="1"/>
</dbReference>
<dbReference type="PANTHER" id="PTHR30349:SF77">
    <property type="entry name" value="TYROSINE RECOMBINASE XERC"/>
    <property type="match status" value="1"/>
</dbReference>
<organism evidence="5">
    <name type="scientific">Vibrio alginolyticus</name>
    <dbReference type="NCBI Taxonomy" id="663"/>
    <lineage>
        <taxon>Bacteria</taxon>
        <taxon>Pseudomonadati</taxon>
        <taxon>Pseudomonadota</taxon>
        <taxon>Gammaproteobacteria</taxon>
        <taxon>Vibrionales</taxon>
        <taxon>Vibrionaceae</taxon>
        <taxon>Vibrio</taxon>
    </lineage>
</organism>
<dbReference type="AlphaFoldDB" id="A0A1W6U192"/>
<dbReference type="Gene3D" id="1.10.150.130">
    <property type="match status" value="1"/>
</dbReference>
<dbReference type="InterPro" id="IPR002104">
    <property type="entry name" value="Integrase_catalytic"/>
</dbReference>
<keyword evidence="5" id="KW-0614">Plasmid</keyword>
<dbReference type="RefSeq" id="WP_025767480.1">
    <property type="nucleotide sequence ID" value="NZ_CP017893.1"/>
</dbReference>
<sequence>MKLENMLPLFLPFKYHNIVVPSFRTRLLELFRSDPNRQMIYECATDFLTEHLTNKNNYDAIQMELSRYLNWVWANELDVREVKRPDMVSFINFCNQPPTELINCKAASVLVEEYGELELNPEWRPFKTKQNEPYVRKDSTVKRQLSILSSFYVYLADEDICHRNPAELALRRLNLKKMDNVSIEEKDNKSLSQIQLSYVLRVLDALCEINPARFERSRFLFYLMVMAFPRRSEVSASLTYSPRMSDFERHSVSGGKVRFTFNIRQAKGGKQRKVLCGKQLINALMRYRKFLGLTPLPSDAEKDVPLFIRHRPASHGREAGLVDANLSSNTIAGLIKEIYLLTSYQLIEDGYHDEAKKIVELSAHSTRHTGITAALSAGRKPELLMKDTGHSSIDSLMIYNNDRLDYRLEDVDKLDSKIIEIAKLETTQPVYDLAI</sequence>
<comment type="subcellular location">
    <subcellularLocation>
        <location evidence="1">Cytoplasm</location>
    </subcellularLocation>
</comment>
<evidence type="ECO:0000256" key="1">
    <source>
        <dbReference type="ARBA" id="ARBA00004496"/>
    </source>
</evidence>
<reference evidence="5" key="1">
    <citation type="submission" date="2016-10" db="EMBL/GenBank/DDBJ databases">
        <title>The High Quality Genome of Vibrio alginolyticus K01M1.</title>
        <authorList>
            <person name="Wendling C."/>
            <person name="Chibani C.M."/>
            <person name="Hertel R."/>
            <person name="Sproer C."/>
            <person name="Bunk B."/>
            <person name="Overmann J."/>
            <person name="Roth O."/>
            <person name="Liesegang H."/>
        </authorList>
    </citation>
    <scope>NUCLEOTIDE SEQUENCE</scope>
    <source>
        <strain evidence="5">K05K4</strain>
        <plasmid evidence="5">pL289</plasmid>
    </source>
</reference>
<dbReference type="PANTHER" id="PTHR30349">
    <property type="entry name" value="PHAGE INTEGRASE-RELATED"/>
    <property type="match status" value="1"/>
</dbReference>